<dbReference type="RefSeq" id="WP_068865186.1">
    <property type="nucleotide sequence ID" value="NZ_LZYB01000006.1"/>
</dbReference>
<evidence type="ECO:0000313" key="4">
    <source>
        <dbReference type="Proteomes" id="UP000092484"/>
    </source>
</evidence>
<dbReference type="InterPro" id="IPR025646">
    <property type="entry name" value="DUF4350"/>
</dbReference>
<dbReference type="AlphaFoldDB" id="A0A1A7BG28"/>
<comment type="caution">
    <text evidence="3">The sequence shown here is derived from an EMBL/GenBank/DDBJ whole genome shotgun (WGS) entry which is preliminary data.</text>
</comment>
<feature type="transmembrane region" description="Helical" evidence="1">
    <location>
        <begin position="291"/>
        <end position="310"/>
    </location>
</feature>
<accession>A0A1A7BG28</accession>
<keyword evidence="1" id="KW-0812">Transmembrane</keyword>
<protein>
    <submittedName>
        <fullName evidence="3">DUF4350 domain-containing protein</fullName>
    </submittedName>
</protein>
<proteinExistence type="predicted"/>
<keyword evidence="1" id="KW-0472">Membrane</keyword>
<dbReference type="STRING" id="1300349.I603_2324"/>
<evidence type="ECO:0000313" key="3">
    <source>
        <dbReference type="EMBL" id="OBV10362.1"/>
    </source>
</evidence>
<feature type="domain" description="DUF4350" evidence="2">
    <location>
        <begin position="53"/>
        <end position="255"/>
    </location>
</feature>
<name>A0A1A7BG28_9SPHN</name>
<evidence type="ECO:0000256" key="1">
    <source>
        <dbReference type="SAM" id="Phobius"/>
    </source>
</evidence>
<dbReference type="Pfam" id="PF14258">
    <property type="entry name" value="DUF4350"/>
    <property type="match status" value="1"/>
</dbReference>
<reference evidence="3 4" key="1">
    <citation type="submission" date="2016-06" db="EMBL/GenBank/DDBJ databases">
        <title>Genome sequence of Porphyrobacter dokdonensis DSW-74.</title>
        <authorList>
            <person name="Kim J.F."/>
            <person name="Song J.Y."/>
        </authorList>
    </citation>
    <scope>NUCLEOTIDE SEQUENCE [LARGE SCALE GENOMIC DNA]</scope>
    <source>
        <strain evidence="3 4">DSW-74</strain>
    </source>
</reference>
<dbReference type="Proteomes" id="UP000092484">
    <property type="component" value="Unassembled WGS sequence"/>
</dbReference>
<keyword evidence="4" id="KW-1185">Reference proteome</keyword>
<sequence length="418" mass="44538">MTGGASFSRGGALALVALGFALFLALIVLIASGASFGGGGNNGQAHAAGKGLNGYAGLVRLLEGADYSVTRSRSPAGLETEGLLVLTPPPATDPEELGELLKKRENIGPTLVILPKWSALRPPQELPREARSKFKPGWVILGDAYELEWPSKLPAPYRFTHKREVLGQDESAGWDGLNLSGELPTRTILHTDEDALHEPLVADAAGHWLAIRVLGEEGSAYYEDAHWTTFVAEPDLLNNYGLADEARAAAALALLRDAAYDGDITDITFDLTLNGFGASENLLTLAFRPPFLAATLCLLMALLIIGWRAFQRFGPPAAEAGPGIAFGKERLIANGAGLILRAQRFGLLGAPYATLAGRRLADRLGLAGHEPTAIDAALARRLPDEEPFSRRAARLQSAEKPADILEAARALDDLTYKL</sequence>
<dbReference type="EMBL" id="LZYB01000006">
    <property type="protein sequence ID" value="OBV10362.1"/>
    <property type="molecule type" value="Genomic_DNA"/>
</dbReference>
<evidence type="ECO:0000259" key="2">
    <source>
        <dbReference type="Pfam" id="PF14258"/>
    </source>
</evidence>
<organism evidence="3 4">
    <name type="scientific">Erythrobacter dokdonensis DSW-74</name>
    <dbReference type="NCBI Taxonomy" id="1300349"/>
    <lineage>
        <taxon>Bacteria</taxon>
        <taxon>Pseudomonadati</taxon>
        <taxon>Pseudomonadota</taxon>
        <taxon>Alphaproteobacteria</taxon>
        <taxon>Sphingomonadales</taxon>
        <taxon>Erythrobacteraceae</taxon>
        <taxon>Erythrobacter/Porphyrobacter group</taxon>
        <taxon>Erythrobacter</taxon>
    </lineage>
</organism>
<keyword evidence="1" id="KW-1133">Transmembrane helix</keyword>
<gene>
    <name evidence="3" type="ORF">I603_2324</name>
</gene>